<dbReference type="AlphaFoldDB" id="V4B2Q1"/>
<dbReference type="HOGENOM" id="CLU_1962078_0_0_1"/>
<proteinExistence type="predicted"/>
<sequence length="128" mass="14985">MWRCQDNIVQSVNSHLTLYVIISLKGSGVAIQDKEYTLECKTSLKQIHWYKDNIYFGESNIQNGLNCIFNQESDRNFYEYKNCGAEHKLTIKSIDYYRDNGKMWRCQDNIVQSVNSHLTLYVITAGEE</sequence>
<dbReference type="GeneID" id="20243787"/>
<dbReference type="KEGG" id="lgi:LOTGIDRAFT_176470"/>
<dbReference type="EMBL" id="KB200692">
    <property type="protein sequence ID" value="ESP00742.1"/>
    <property type="molecule type" value="Genomic_DNA"/>
</dbReference>
<reference evidence="1 2" key="1">
    <citation type="journal article" date="2013" name="Nature">
        <title>Insights into bilaterian evolution from three spiralian genomes.</title>
        <authorList>
            <person name="Simakov O."/>
            <person name="Marletaz F."/>
            <person name="Cho S.J."/>
            <person name="Edsinger-Gonzales E."/>
            <person name="Havlak P."/>
            <person name="Hellsten U."/>
            <person name="Kuo D.H."/>
            <person name="Larsson T."/>
            <person name="Lv J."/>
            <person name="Arendt D."/>
            <person name="Savage R."/>
            <person name="Osoegawa K."/>
            <person name="de Jong P."/>
            <person name="Grimwood J."/>
            <person name="Chapman J.A."/>
            <person name="Shapiro H."/>
            <person name="Aerts A."/>
            <person name="Otillar R.P."/>
            <person name="Terry A.Y."/>
            <person name="Boore J.L."/>
            <person name="Grigoriev I.V."/>
            <person name="Lindberg D.R."/>
            <person name="Seaver E.C."/>
            <person name="Weisblat D.A."/>
            <person name="Putnam N.H."/>
            <person name="Rokhsar D.S."/>
        </authorList>
    </citation>
    <scope>NUCLEOTIDE SEQUENCE [LARGE SCALE GENOMIC DNA]</scope>
</reference>
<evidence type="ECO:0000313" key="2">
    <source>
        <dbReference type="Proteomes" id="UP000030746"/>
    </source>
</evidence>
<organism evidence="1 2">
    <name type="scientific">Lottia gigantea</name>
    <name type="common">Giant owl limpet</name>
    <dbReference type="NCBI Taxonomy" id="225164"/>
    <lineage>
        <taxon>Eukaryota</taxon>
        <taxon>Metazoa</taxon>
        <taxon>Spiralia</taxon>
        <taxon>Lophotrochozoa</taxon>
        <taxon>Mollusca</taxon>
        <taxon>Gastropoda</taxon>
        <taxon>Patellogastropoda</taxon>
        <taxon>Lottioidea</taxon>
        <taxon>Lottiidae</taxon>
        <taxon>Lottia</taxon>
    </lineage>
</organism>
<accession>V4B2Q1</accession>
<dbReference type="RefSeq" id="XP_009048571.1">
    <property type="nucleotide sequence ID" value="XM_009050323.1"/>
</dbReference>
<protein>
    <recommendedName>
        <fullName evidence="3">Ig-like domain-containing protein</fullName>
    </recommendedName>
</protein>
<gene>
    <name evidence="1" type="ORF">LOTGIDRAFT_176470</name>
</gene>
<keyword evidence="2" id="KW-1185">Reference proteome</keyword>
<name>V4B2Q1_LOTGI</name>
<dbReference type="Proteomes" id="UP000030746">
    <property type="component" value="Unassembled WGS sequence"/>
</dbReference>
<dbReference type="CTD" id="20243787"/>
<evidence type="ECO:0008006" key="3">
    <source>
        <dbReference type="Google" id="ProtNLM"/>
    </source>
</evidence>
<evidence type="ECO:0000313" key="1">
    <source>
        <dbReference type="EMBL" id="ESP00742.1"/>
    </source>
</evidence>